<dbReference type="Pfam" id="PF15216">
    <property type="entry name" value="TSLP"/>
    <property type="match status" value="1"/>
</dbReference>
<dbReference type="GO" id="GO:0032722">
    <property type="term" value="P:positive regulation of chemokine production"/>
    <property type="evidence" value="ECO:0007669"/>
    <property type="project" value="TreeGrafter"/>
</dbReference>
<evidence type="ECO:0000313" key="3">
    <source>
        <dbReference type="Proteomes" id="UP001152836"/>
    </source>
</evidence>
<dbReference type="GO" id="GO:0032733">
    <property type="term" value="P:positive regulation of interleukin-10 production"/>
    <property type="evidence" value="ECO:0007669"/>
    <property type="project" value="TreeGrafter"/>
</dbReference>
<dbReference type="GO" id="GO:0032736">
    <property type="term" value="P:positive regulation of interleukin-13 production"/>
    <property type="evidence" value="ECO:0007669"/>
    <property type="project" value="TreeGrafter"/>
</dbReference>
<dbReference type="GO" id="GO:0032754">
    <property type="term" value="P:positive regulation of interleukin-5 production"/>
    <property type="evidence" value="ECO:0007669"/>
    <property type="project" value="TreeGrafter"/>
</dbReference>
<comment type="caution">
    <text evidence="2">The sequence shown here is derived from an EMBL/GenBank/DDBJ whole genome shotgun (WGS) entry which is preliminary data.</text>
</comment>
<dbReference type="GO" id="GO:0050729">
    <property type="term" value="P:positive regulation of inflammatory response"/>
    <property type="evidence" value="ECO:0007669"/>
    <property type="project" value="TreeGrafter"/>
</dbReference>
<name>A0AAV0A3H0_PHORO</name>
<organism evidence="2 3">
    <name type="scientific">Phodopus roborovskii</name>
    <name type="common">Roborovski's desert hamster</name>
    <name type="synonym">Cricetulus roborovskii</name>
    <dbReference type="NCBI Taxonomy" id="109678"/>
    <lineage>
        <taxon>Eukaryota</taxon>
        <taxon>Metazoa</taxon>
        <taxon>Chordata</taxon>
        <taxon>Craniata</taxon>
        <taxon>Vertebrata</taxon>
        <taxon>Euteleostomi</taxon>
        <taxon>Mammalia</taxon>
        <taxon>Eutheria</taxon>
        <taxon>Euarchontoglires</taxon>
        <taxon>Glires</taxon>
        <taxon>Rodentia</taxon>
        <taxon>Myomorpha</taxon>
        <taxon>Muroidea</taxon>
        <taxon>Cricetidae</taxon>
        <taxon>Cricetinae</taxon>
        <taxon>Phodopus</taxon>
    </lineage>
</organism>
<dbReference type="GO" id="GO:0005139">
    <property type="term" value="F:interleukin-7 receptor binding"/>
    <property type="evidence" value="ECO:0007669"/>
    <property type="project" value="TreeGrafter"/>
</dbReference>
<dbReference type="PANTHER" id="PTHR38003">
    <property type="entry name" value="THYMIC STROMAL LYMPHOPOIETIN"/>
    <property type="match status" value="1"/>
</dbReference>
<dbReference type="GO" id="GO:0061844">
    <property type="term" value="P:antimicrobial humoral immune response mediated by antimicrobial peptide"/>
    <property type="evidence" value="ECO:0007669"/>
    <property type="project" value="TreeGrafter"/>
</dbReference>
<reference evidence="2" key="1">
    <citation type="submission" date="2022-06" db="EMBL/GenBank/DDBJ databases">
        <authorList>
            <person name="Andreotti S."/>
            <person name="Wyler E."/>
        </authorList>
    </citation>
    <scope>NUCLEOTIDE SEQUENCE</scope>
</reference>
<accession>A0AAV0A3H0</accession>
<gene>
    <name evidence="2" type="primary">Tslp</name>
    <name evidence="2" type="ORF">PHOROB_LOCUS14220</name>
</gene>
<keyword evidence="3" id="KW-1185">Reference proteome</keyword>
<dbReference type="GO" id="GO:0005125">
    <property type="term" value="F:cytokine activity"/>
    <property type="evidence" value="ECO:0007669"/>
    <property type="project" value="InterPro"/>
</dbReference>
<feature type="chain" id="PRO_5043527209" evidence="1">
    <location>
        <begin position="19"/>
        <end position="140"/>
    </location>
</feature>
<sequence>MVLLRDLFILHMVQLVLAYNFSDCNFMEISNIYSEVIYPDLVEYLNGNLFNQIEVCDNLQTDCLMKIEYHTLNPIPGCPTLPEKIFALKTKATLISQCPGYSETQRNNAQKTKQEVKIICLNQTSQIQSLWSFLLQNLGY</sequence>
<dbReference type="GO" id="GO:0032755">
    <property type="term" value="P:positive regulation of interleukin-6 production"/>
    <property type="evidence" value="ECO:0007669"/>
    <property type="project" value="TreeGrafter"/>
</dbReference>
<dbReference type="Gene3D" id="1.20.1250.90">
    <property type="entry name" value="Thymic stromal lymphopoietin"/>
    <property type="match status" value="1"/>
</dbReference>
<dbReference type="Proteomes" id="UP001152836">
    <property type="component" value="Unassembled WGS sequence"/>
</dbReference>
<evidence type="ECO:0000256" key="1">
    <source>
        <dbReference type="SAM" id="SignalP"/>
    </source>
</evidence>
<dbReference type="InterPro" id="IPR038329">
    <property type="entry name" value="TSLP_sf"/>
</dbReference>
<dbReference type="InterPro" id="IPR029189">
    <property type="entry name" value="TSLP"/>
</dbReference>
<protein>
    <submittedName>
        <fullName evidence="2">Tslp protein</fullName>
    </submittedName>
</protein>
<dbReference type="AlphaFoldDB" id="A0AAV0A3H0"/>
<dbReference type="GO" id="GO:0005576">
    <property type="term" value="C:extracellular region"/>
    <property type="evidence" value="ECO:0007669"/>
    <property type="project" value="TreeGrafter"/>
</dbReference>
<proteinExistence type="predicted"/>
<feature type="signal peptide" evidence="1">
    <location>
        <begin position="1"/>
        <end position="18"/>
    </location>
</feature>
<dbReference type="EMBL" id="CALSGD010001550">
    <property type="protein sequence ID" value="CAH7100153.1"/>
    <property type="molecule type" value="Genomic_DNA"/>
</dbReference>
<dbReference type="PANTHER" id="PTHR38003:SF1">
    <property type="entry name" value="THYMIC STROMAL LYMPHOPOIETIN"/>
    <property type="match status" value="1"/>
</dbReference>
<keyword evidence="1" id="KW-0732">Signal</keyword>
<dbReference type="GO" id="GO:0001961">
    <property type="term" value="P:positive regulation of cytokine-mediated signaling pathway"/>
    <property type="evidence" value="ECO:0007669"/>
    <property type="project" value="TreeGrafter"/>
</dbReference>
<evidence type="ECO:0000313" key="2">
    <source>
        <dbReference type="EMBL" id="CAH7100153.1"/>
    </source>
</evidence>